<keyword evidence="2" id="KW-1185">Reference proteome</keyword>
<dbReference type="Proteomes" id="UP001179647">
    <property type="component" value="Chromosome"/>
</dbReference>
<name>A0AAF0CV29_9ENTE</name>
<proteinExistence type="predicted"/>
<dbReference type="EMBL" id="CP110232">
    <property type="protein sequence ID" value="WEG73494.1"/>
    <property type="molecule type" value="Genomic_DNA"/>
</dbReference>
<evidence type="ECO:0000313" key="2">
    <source>
        <dbReference type="Proteomes" id="UP001179647"/>
    </source>
</evidence>
<protein>
    <submittedName>
        <fullName evidence="1">Uncharacterized protein</fullName>
    </submittedName>
</protein>
<sequence length="69" mass="7941">MNNLTPISIYEEFYQITSRAIQALPQNLEEASQLDTMTIKNMILINRFEVFAEALTVALNEFEGAMRRS</sequence>
<accession>A0AAF0CV29</accession>
<reference evidence="1" key="1">
    <citation type="submission" date="2022-10" db="EMBL/GenBank/DDBJ databases">
        <title>Vagococcus sp. isolated from poultry meat.</title>
        <authorList>
            <person name="Johansson P."/>
            <person name="Bjorkroth J."/>
        </authorList>
    </citation>
    <scope>NUCLEOTIDE SEQUENCE</scope>
    <source>
        <strain evidence="1">STAA11</strain>
    </source>
</reference>
<evidence type="ECO:0000313" key="1">
    <source>
        <dbReference type="EMBL" id="WEG73494.1"/>
    </source>
</evidence>
<dbReference type="AlphaFoldDB" id="A0AAF0CV29"/>
<dbReference type="RefSeq" id="WP_275469293.1">
    <property type="nucleotide sequence ID" value="NZ_CP110232.1"/>
</dbReference>
<organism evidence="1 2">
    <name type="scientific">Vagococcus intermedius</name>
    <dbReference type="NCBI Taxonomy" id="2991418"/>
    <lineage>
        <taxon>Bacteria</taxon>
        <taxon>Bacillati</taxon>
        <taxon>Bacillota</taxon>
        <taxon>Bacilli</taxon>
        <taxon>Lactobacillales</taxon>
        <taxon>Enterococcaceae</taxon>
        <taxon>Vagococcus</taxon>
    </lineage>
</organism>
<gene>
    <name evidence="1" type="ORF">OL234_00880</name>
</gene>
<dbReference type="KEGG" id="vie:OL234_00880"/>